<feature type="region of interest" description="Disordered" evidence="1">
    <location>
        <begin position="1"/>
        <end position="37"/>
    </location>
</feature>
<dbReference type="AlphaFoldDB" id="A0A6M2BT37"/>
<gene>
    <name evidence="2" type="ORF">G7Y85_10450</name>
</gene>
<proteinExistence type="predicted"/>
<evidence type="ECO:0000313" key="2">
    <source>
        <dbReference type="EMBL" id="NGY05189.1"/>
    </source>
</evidence>
<sequence>MAGALCADHRPPPWARWHEKGAGETRPPFVLKKPEMKKQDRSTSRFAIDLDRVLGGVVLMALHEIDSLHGLGVAAGERLRVARAARSVPQLLREQRRLLLRTRRRMAENRMIRRQLWTGLLQDLRSDRAA</sequence>
<feature type="compositionally biased region" description="Basic and acidic residues" evidence="1">
    <location>
        <begin position="7"/>
        <end position="23"/>
    </location>
</feature>
<protein>
    <submittedName>
        <fullName evidence="2">Uncharacterized protein</fullName>
    </submittedName>
</protein>
<dbReference type="RefSeq" id="WP_166256102.1">
    <property type="nucleotide sequence ID" value="NZ_JAAMOW010000005.1"/>
</dbReference>
<reference evidence="2 3" key="1">
    <citation type="journal article" date="2014" name="Int. J. Syst. Evol. Microbiol.">
        <title>Solimonas terrae sp. nov., isolated from soil.</title>
        <authorList>
            <person name="Kim S.J."/>
            <person name="Moon J.Y."/>
            <person name="Weon H.Y."/>
            <person name="Ahn J.H."/>
            <person name="Chen W.M."/>
            <person name="Kwon S.W."/>
        </authorList>
    </citation>
    <scope>NUCLEOTIDE SEQUENCE [LARGE SCALE GENOMIC DNA]</scope>
    <source>
        <strain evidence="2 3">KIS83-12</strain>
    </source>
</reference>
<dbReference type="EMBL" id="JAAMOW010000005">
    <property type="protein sequence ID" value="NGY05189.1"/>
    <property type="molecule type" value="Genomic_DNA"/>
</dbReference>
<evidence type="ECO:0000256" key="1">
    <source>
        <dbReference type="SAM" id="MobiDB-lite"/>
    </source>
</evidence>
<dbReference type="Proteomes" id="UP000472676">
    <property type="component" value="Unassembled WGS sequence"/>
</dbReference>
<comment type="caution">
    <text evidence="2">The sequence shown here is derived from an EMBL/GenBank/DDBJ whole genome shotgun (WGS) entry which is preliminary data.</text>
</comment>
<evidence type="ECO:0000313" key="3">
    <source>
        <dbReference type="Proteomes" id="UP000472676"/>
    </source>
</evidence>
<name>A0A6M2BT37_9GAMM</name>
<accession>A0A6M2BT37</accession>
<keyword evidence="3" id="KW-1185">Reference proteome</keyword>
<organism evidence="2 3">
    <name type="scientific">Solimonas terrae</name>
    <dbReference type="NCBI Taxonomy" id="1396819"/>
    <lineage>
        <taxon>Bacteria</taxon>
        <taxon>Pseudomonadati</taxon>
        <taxon>Pseudomonadota</taxon>
        <taxon>Gammaproteobacteria</taxon>
        <taxon>Nevskiales</taxon>
        <taxon>Nevskiaceae</taxon>
        <taxon>Solimonas</taxon>
    </lineage>
</organism>